<feature type="region of interest" description="Disordered" evidence="1">
    <location>
        <begin position="216"/>
        <end position="237"/>
    </location>
</feature>
<proteinExistence type="predicted"/>
<evidence type="ECO:0000313" key="2">
    <source>
        <dbReference type="EMBL" id="ADU04147.1"/>
    </source>
</evidence>
<accession>I3NMW1</accession>
<reference evidence="2" key="1">
    <citation type="journal article" date="2012" name="Theor. Appl. Genet.">
        <title>Localization of high level of sequence conservation and divergence regions in cotton.</title>
        <authorList>
            <person name="Wang K."/>
            <person name="Zhang W."/>
            <person name="Cao Y."/>
            <person name="Zhang Z."/>
            <person name="Zheng D."/>
            <person name="Zhou B."/>
            <person name="Guo W."/>
            <person name="Zhang T."/>
        </authorList>
    </citation>
    <scope>NUCLEOTIDE SEQUENCE</scope>
</reference>
<organism evidence="2">
    <name type="scientific">Gossypium hirsutum</name>
    <name type="common">Upland cotton</name>
    <name type="synonym">Gossypium mexicanum</name>
    <dbReference type="NCBI Taxonomy" id="3635"/>
    <lineage>
        <taxon>Eukaryota</taxon>
        <taxon>Viridiplantae</taxon>
        <taxon>Streptophyta</taxon>
        <taxon>Embryophyta</taxon>
        <taxon>Tracheophyta</taxon>
        <taxon>Spermatophyta</taxon>
        <taxon>Magnoliopsida</taxon>
        <taxon>eudicotyledons</taxon>
        <taxon>Gunneridae</taxon>
        <taxon>Pentapetalae</taxon>
        <taxon>rosids</taxon>
        <taxon>malvids</taxon>
        <taxon>Malvales</taxon>
        <taxon>Malvaceae</taxon>
        <taxon>Malvoideae</taxon>
        <taxon>Gossypium</taxon>
    </lineage>
</organism>
<feature type="compositionally biased region" description="Pro residues" evidence="1">
    <location>
        <begin position="224"/>
        <end position="237"/>
    </location>
</feature>
<dbReference type="AlphaFoldDB" id="I3NMW1"/>
<dbReference type="EMBL" id="HQ650107">
    <property type="protein sequence ID" value="ADU04147.1"/>
    <property type="molecule type" value="Genomic_DNA"/>
</dbReference>
<sequence>MEVHLAGQAFCRGGSKTSLVGRAFWNTHLVGCAFPQQSKSNGFLNVAVPTVNDRVLESFIDNMGKHAIPEIHGYLWRPKHTSHLPCNEYTNTLEDVVLQLGFPMDGPIVITGLAIILGKVHILGHRYPYMLHPHAGVDVKPHVRIGVDICTVTNGDIDSNAHAAVDDNVDVRYLSDARTKQQSTIEENDDTAKLEEMIAEWAMLGTYSGDDDDDEKVYKHAPLDTPPNAPPVVPSFEPPIARKNLLCNHRPPPCSTHSPRRHD</sequence>
<name>I3NMW1_GOSHI</name>
<evidence type="ECO:0000256" key="1">
    <source>
        <dbReference type="SAM" id="MobiDB-lite"/>
    </source>
</evidence>
<protein>
    <submittedName>
        <fullName evidence="2">Uncharacterized protein</fullName>
    </submittedName>
</protein>